<organism evidence="1 2">
    <name type="scientific">Pedobacter duraquae</name>
    <dbReference type="NCBI Taxonomy" id="425511"/>
    <lineage>
        <taxon>Bacteria</taxon>
        <taxon>Pseudomonadati</taxon>
        <taxon>Bacteroidota</taxon>
        <taxon>Sphingobacteriia</taxon>
        <taxon>Sphingobacteriales</taxon>
        <taxon>Sphingobacteriaceae</taxon>
        <taxon>Pedobacter</taxon>
    </lineage>
</organism>
<sequence length="211" mass="23497">MAKLINGLLGGISGKVGPIVGATWKGVEYVRAAAAPSTKPRTEKQIAQQVKFKFLQNFLKPFQKFIVVGFRNDAIRRTECNVAFSLNYKSAIIGSYPDFEIDYSKVIMSKGILPNLFEPKIKFLTAGTLELSWSVFEECVGSFEDQVTLLLYNPRLEKIDGFIGGVERAAGRCTFDINPRLIGESLEVYVSLTSNNRKLISNSLYVGRLSR</sequence>
<dbReference type="Pfam" id="PF19781">
    <property type="entry name" value="DUF6266"/>
    <property type="match status" value="1"/>
</dbReference>
<dbReference type="Proteomes" id="UP000295499">
    <property type="component" value="Unassembled WGS sequence"/>
</dbReference>
<protein>
    <submittedName>
        <fullName evidence="1">Uncharacterized protein</fullName>
    </submittedName>
</protein>
<dbReference type="AlphaFoldDB" id="A0A4V3C443"/>
<evidence type="ECO:0000313" key="1">
    <source>
        <dbReference type="EMBL" id="TDO24508.1"/>
    </source>
</evidence>
<keyword evidence="2" id="KW-1185">Reference proteome</keyword>
<dbReference type="InterPro" id="IPR046233">
    <property type="entry name" value="DUF6266"/>
</dbReference>
<proteinExistence type="predicted"/>
<dbReference type="EMBL" id="SNWM01000001">
    <property type="protein sequence ID" value="TDO24508.1"/>
    <property type="molecule type" value="Genomic_DNA"/>
</dbReference>
<reference evidence="1 2" key="1">
    <citation type="submission" date="2019-03" db="EMBL/GenBank/DDBJ databases">
        <title>Genomic Encyclopedia of Archaeal and Bacterial Type Strains, Phase II (KMG-II): from individual species to whole genera.</title>
        <authorList>
            <person name="Goeker M."/>
        </authorList>
    </citation>
    <scope>NUCLEOTIDE SEQUENCE [LARGE SCALE GENOMIC DNA]</scope>
    <source>
        <strain evidence="1 2">DSM 19034</strain>
    </source>
</reference>
<comment type="caution">
    <text evidence="1">The sequence shown here is derived from an EMBL/GenBank/DDBJ whole genome shotgun (WGS) entry which is preliminary data.</text>
</comment>
<dbReference type="OrthoDB" id="665435at2"/>
<evidence type="ECO:0000313" key="2">
    <source>
        <dbReference type="Proteomes" id="UP000295499"/>
    </source>
</evidence>
<accession>A0A4V3C443</accession>
<dbReference type="RefSeq" id="WP_133552556.1">
    <property type="nucleotide sequence ID" value="NZ_SNWM01000001.1"/>
</dbReference>
<name>A0A4V3C443_9SPHI</name>
<gene>
    <name evidence="1" type="ORF">CLV32_0797</name>
</gene>